<dbReference type="PANTHER" id="PTHR10357">
    <property type="entry name" value="ALPHA-AMYLASE FAMILY MEMBER"/>
    <property type="match status" value="1"/>
</dbReference>
<dbReference type="GO" id="GO:0009313">
    <property type="term" value="P:oligosaccharide catabolic process"/>
    <property type="evidence" value="ECO:0007669"/>
    <property type="project" value="TreeGrafter"/>
</dbReference>
<dbReference type="InterPro" id="IPR006047">
    <property type="entry name" value="GH13_cat_dom"/>
</dbReference>
<dbReference type="OrthoDB" id="9805159at2"/>
<accession>A0A2S8SBT5</accession>
<comment type="caution">
    <text evidence="5">The sequence shown here is derived from an EMBL/GenBank/DDBJ whole genome shotgun (WGS) entry which is preliminary data.</text>
</comment>
<feature type="domain" description="Glycosyl hydrolase family 13 catalytic" evidence="4">
    <location>
        <begin position="13"/>
        <end position="399"/>
    </location>
</feature>
<evidence type="ECO:0000313" key="6">
    <source>
        <dbReference type="Proteomes" id="UP000238338"/>
    </source>
</evidence>
<organism evidence="5 6">
    <name type="scientific">Albidovulum denitrificans</name>
    <dbReference type="NCBI Taxonomy" id="404881"/>
    <lineage>
        <taxon>Bacteria</taxon>
        <taxon>Pseudomonadati</taxon>
        <taxon>Pseudomonadota</taxon>
        <taxon>Alphaproteobacteria</taxon>
        <taxon>Rhodobacterales</taxon>
        <taxon>Paracoccaceae</taxon>
        <taxon>Albidovulum</taxon>
    </lineage>
</organism>
<name>A0A2S8SBT5_9RHOB</name>
<evidence type="ECO:0000256" key="1">
    <source>
        <dbReference type="ARBA" id="ARBA00008061"/>
    </source>
</evidence>
<dbReference type="EMBL" id="PVEP01000001">
    <property type="protein sequence ID" value="PQV58295.1"/>
    <property type="molecule type" value="Genomic_DNA"/>
</dbReference>
<dbReference type="RefSeq" id="WP_105512594.1">
    <property type="nucleotide sequence ID" value="NZ_PVEP01000001.1"/>
</dbReference>
<dbReference type="Gene3D" id="3.90.400.10">
    <property type="entry name" value="Oligo-1,6-glucosidase, Domain 2"/>
    <property type="match status" value="1"/>
</dbReference>
<evidence type="ECO:0000256" key="3">
    <source>
        <dbReference type="ARBA" id="ARBA00023295"/>
    </source>
</evidence>
<evidence type="ECO:0000259" key="4">
    <source>
        <dbReference type="SMART" id="SM00642"/>
    </source>
</evidence>
<dbReference type="GO" id="GO:0004556">
    <property type="term" value="F:alpha-amylase activity"/>
    <property type="evidence" value="ECO:0007669"/>
    <property type="project" value="TreeGrafter"/>
</dbReference>
<dbReference type="Proteomes" id="UP000238338">
    <property type="component" value="Unassembled WGS sequence"/>
</dbReference>
<reference evidence="5 6" key="1">
    <citation type="submission" date="2018-02" db="EMBL/GenBank/DDBJ databases">
        <title>Genomic Encyclopedia of Archaeal and Bacterial Type Strains, Phase II (KMG-II): from individual species to whole genera.</title>
        <authorList>
            <person name="Goeker M."/>
        </authorList>
    </citation>
    <scope>NUCLEOTIDE SEQUENCE [LARGE SCALE GENOMIC DNA]</scope>
    <source>
        <strain evidence="5 6">DSM 18921</strain>
    </source>
</reference>
<dbReference type="InterPro" id="IPR017853">
    <property type="entry name" value="GH"/>
</dbReference>
<protein>
    <submittedName>
        <fullName evidence="5">Alpha-glucosidase</fullName>
    </submittedName>
</protein>
<dbReference type="Gene3D" id="3.20.20.80">
    <property type="entry name" value="Glycosidases"/>
    <property type="match status" value="2"/>
</dbReference>
<dbReference type="Pfam" id="PF00128">
    <property type="entry name" value="Alpha-amylase"/>
    <property type="match status" value="1"/>
</dbReference>
<sequence length="529" mass="58984">MGEEWWRGAVTYQIYPRSFQDDDGDGVGDLKGITRRLDHVAGLGVDAIWLSPVFTSPMKDMGYDVADYRGIDPVFGTLADFDALLARAHDLGLKVVIDQVLSHSSDRHPCFVDSRAGRTGRHADWYVWADPKPDGSPPNNWLAIFGGGAWTWEARRHQYYFHNFLAEQPDFNFHNPEVQEFHLANMRFWLERGVDGFRLDTLNYYFHDALLRDDAADYRVKARPEANPYNMQYHLFSKNQPENIGFLEKMRALTDDFGARMMVGEVGDSHHAIALMGDYTSGRRVHQCYSFEMLGPEFSAAHFRRKIEGFFAGAPQGWPAWAFSNHDVNRHVTRWAAHGISREALAKQAAAMLLSFQGSIYLYQGEELGQTETVLDFEELTDPAGINFWPEERGRDGCRTPMVWEAAAPNAGFSAANRCWLPVKAPQAAVAADTQGPGSVMAFYREMIAFRKGNADLRTGGTVFFDLPEPVLGFRRGEGTLCLFNLSPAPVKVPVTGGRMLLSQAAEAGARELSLGPNGFAILEGGAVG</sequence>
<keyword evidence="6" id="KW-1185">Reference proteome</keyword>
<proteinExistence type="inferred from homology"/>
<dbReference type="PANTHER" id="PTHR10357:SF179">
    <property type="entry name" value="NEUTRAL AND BASIC AMINO ACID TRANSPORT PROTEIN RBAT"/>
    <property type="match status" value="1"/>
</dbReference>
<dbReference type="AlphaFoldDB" id="A0A2S8SBT5"/>
<dbReference type="SUPFAM" id="SSF51445">
    <property type="entry name" value="(Trans)glycosidases"/>
    <property type="match status" value="1"/>
</dbReference>
<evidence type="ECO:0000256" key="2">
    <source>
        <dbReference type="ARBA" id="ARBA00022801"/>
    </source>
</evidence>
<evidence type="ECO:0000313" key="5">
    <source>
        <dbReference type="EMBL" id="PQV58295.1"/>
    </source>
</evidence>
<gene>
    <name evidence="5" type="ORF">LX70_00104</name>
</gene>
<comment type="similarity">
    <text evidence="1">Belongs to the glycosyl hydrolase 13 family.</text>
</comment>
<keyword evidence="3" id="KW-0326">Glycosidase</keyword>
<dbReference type="FunFam" id="3.90.400.10:FF:000002">
    <property type="entry name" value="Sucrose isomerase"/>
    <property type="match status" value="1"/>
</dbReference>
<dbReference type="SMART" id="SM00642">
    <property type="entry name" value="Aamy"/>
    <property type="match status" value="1"/>
</dbReference>
<keyword evidence="2" id="KW-0378">Hydrolase</keyword>
<dbReference type="InterPro" id="IPR045857">
    <property type="entry name" value="O16G_dom_2"/>
</dbReference>
<dbReference type="CDD" id="cd11330">
    <property type="entry name" value="AmyAc_OligoGlu"/>
    <property type="match status" value="1"/>
</dbReference>